<evidence type="ECO:0000313" key="2">
    <source>
        <dbReference type="Proteomes" id="UP001054945"/>
    </source>
</evidence>
<dbReference type="EMBL" id="BPLR01018069">
    <property type="protein sequence ID" value="GIY96635.1"/>
    <property type="molecule type" value="Genomic_DNA"/>
</dbReference>
<sequence length="128" mass="14645">MEGRVPLTQFRLWPLRKSLGRALGEVNEVINTRSRKGHRQSLNHRVLRFGRFKTDVKAAKMCEMIIENFYSTYMKNLQPKNNRTDAMVGFSGKVCTGEEIPEKATLSVIIPHKLLSFCGQADIYDVKS</sequence>
<reference evidence="1 2" key="1">
    <citation type="submission" date="2021-06" db="EMBL/GenBank/DDBJ databases">
        <title>Caerostris extrusa draft genome.</title>
        <authorList>
            <person name="Kono N."/>
            <person name="Arakawa K."/>
        </authorList>
    </citation>
    <scope>NUCLEOTIDE SEQUENCE [LARGE SCALE GENOMIC DNA]</scope>
</reference>
<keyword evidence="2" id="KW-1185">Reference proteome</keyword>
<dbReference type="AlphaFoldDB" id="A0AAV4XR21"/>
<comment type="caution">
    <text evidence="1">The sequence shown here is derived from an EMBL/GenBank/DDBJ whole genome shotgun (WGS) entry which is preliminary data.</text>
</comment>
<accession>A0AAV4XR21</accession>
<name>A0AAV4XR21_CAEEX</name>
<proteinExistence type="predicted"/>
<evidence type="ECO:0000313" key="1">
    <source>
        <dbReference type="EMBL" id="GIY96635.1"/>
    </source>
</evidence>
<protein>
    <submittedName>
        <fullName evidence="1">Uncharacterized protein</fullName>
    </submittedName>
</protein>
<dbReference type="Proteomes" id="UP001054945">
    <property type="component" value="Unassembled WGS sequence"/>
</dbReference>
<organism evidence="1 2">
    <name type="scientific">Caerostris extrusa</name>
    <name type="common">Bark spider</name>
    <name type="synonym">Caerostris bankana</name>
    <dbReference type="NCBI Taxonomy" id="172846"/>
    <lineage>
        <taxon>Eukaryota</taxon>
        <taxon>Metazoa</taxon>
        <taxon>Ecdysozoa</taxon>
        <taxon>Arthropoda</taxon>
        <taxon>Chelicerata</taxon>
        <taxon>Arachnida</taxon>
        <taxon>Araneae</taxon>
        <taxon>Araneomorphae</taxon>
        <taxon>Entelegynae</taxon>
        <taxon>Araneoidea</taxon>
        <taxon>Araneidae</taxon>
        <taxon>Caerostris</taxon>
    </lineage>
</organism>
<gene>
    <name evidence="1" type="ORF">CEXT_386231</name>
</gene>